<organism evidence="1">
    <name type="scientific">Rhizophora mucronata</name>
    <name type="common">Asiatic mangrove</name>
    <dbReference type="NCBI Taxonomy" id="61149"/>
    <lineage>
        <taxon>Eukaryota</taxon>
        <taxon>Viridiplantae</taxon>
        <taxon>Streptophyta</taxon>
        <taxon>Embryophyta</taxon>
        <taxon>Tracheophyta</taxon>
        <taxon>Spermatophyta</taxon>
        <taxon>Magnoliopsida</taxon>
        <taxon>eudicotyledons</taxon>
        <taxon>Gunneridae</taxon>
        <taxon>Pentapetalae</taxon>
        <taxon>rosids</taxon>
        <taxon>fabids</taxon>
        <taxon>Malpighiales</taxon>
        <taxon>Rhizophoraceae</taxon>
        <taxon>Rhizophora</taxon>
    </lineage>
</organism>
<reference evidence="1" key="1">
    <citation type="submission" date="2018-02" db="EMBL/GenBank/DDBJ databases">
        <title>Rhizophora mucronata_Transcriptome.</title>
        <authorList>
            <person name="Meera S.P."/>
            <person name="Sreeshan A."/>
            <person name="Augustine A."/>
        </authorList>
    </citation>
    <scope>NUCLEOTIDE SEQUENCE</scope>
    <source>
        <tissue evidence="1">Leaf</tissue>
    </source>
</reference>
<evidence type="ECO:0000313" key="1">
    <source>
        <dbReference type="EMBL" id="MBX53939.1"/>
    </source>
</evidence>
<dbReference type="AlphaFoldDB" id="A0A2P2PGZ6"/>
<protein>
    <submittedName>
        <fullName evidence="1">Uncharacterized protein</fullName>
    </submittedName>
</protein>
<name>A0A2P2PGZ6_RHIMU</name>
<accession>A0A2P2PGZ6</accession>
<proteinExistence type="predicted"/>
<sequence>MCFNLQTNNNNVKSAYCNLPKCTCLAFAV</sequence>
<dbReference type="EMBL" id="GGEC01073455">
    <property type="protein sequence ID" value="MBX53939.1"/>
    <property type="molecule type" value="Transcribed_RNA"/>
</dbReference>